<dbReference type="Pfam" id="PF15607">
    <property type="entry name" value="Ntox44"/>
    <property type="match status" value="1"/>
</dbReference>
<organism evidence="6 7">
    <name type="scientific">Sphingobacterium ginsenosidimutans</name>
    <dbReference type="NCBI Taxonomy" id="687845"/>
    <lineage>
        <taxon>Bacteria</taxon>
        <taxon>Pseudomonadati</taxon>
        <taxon>Bacteroidota</taxon>
        <taxon>Sphingobacteriia</taxon>
        <taxon>Sphingobacteriales</taxon>
        <taxon>Sphingobacteriaceae</taxon>
        <taxon>Sphingobacterium</taxon>
    </lineage>
</organism>
<keyword evidence="4" id="KW-0812">Transmembrane</keyword>
<sequence>METLNTTASAGVPAIGMPSPTAIDQNSVDEIVPTGNTASLVQLNASSIEPSEILGDTSFHDTQGTINVNNNGQLQFNLPVALPPAIKSVAPQVNLIYTSGSGNGIAGYGWTISGVTGISRMGRSIDKDGETRTIQFDYTDYYMFSGQRLILKSGVYGKDGAEYVTEKYSNTKIRSIGTNPEQNGPAYFEVTFEDGSQALYGSSADARTAIEYNIVSWQDAHGNYISYSYIRGDNVATIDRIDWGGNEDVGTPHFNSITFNYMERELIESSYVRGILFKQNNLLLNIEVRANGNIFKTYEMVYEKDDHNNRYQFLKSITERNALGEAANPVVFDYNKSKPGEWRTTSITNDKNAKLLYGDFDGDGKIDVIKYADAFRDCLNYENIYHEDNGADGDDFQTGYWESYCTEPVDYPAGIYHFSSVLDNNQPKQVYIGSAITKAQLENAKVFNLMNAEGEILNRQGFFIYETVPSTTSSEPGRRDLIIKGYSMETDSISGSKQLKEEFVKIVPAELYDQTVLRDDSDPNVSQEWNDTFILDVKEHDLDGDGISELIFILRDTSGRIEVTGSSSEPIRTKEIRYRYLIVQPNETEVSNLAQVINIYYPFDNFFDGKALVGDFDGDGCVDFISFTDLGECSLLAIKKNNLGKFYAASTYYPNIRIEGLRDKAIVGDFTGDGKTDIMVPQAVDSEQWKLYISTGSGFRVQVLDGFQLYKEDLDFRGKTHLRNIKRQYFAQDLNKDGKADLIAFYSHIMYDYSDKGCQTKFMILYHENKGMDATGNVVFEKRNIDGSQLRGRSKYKMDWYPAEYDVYWTDVKPYASNYIKQDPPTLAHFSPLIGDFRINNFNESILVFREGSLIKYSHYTVADETYITSIAQGGIVTEIQYDELDPKVNPGLYASVKKEKYPYVEMDRLSRTFVVSQLKQDNKKQDFRYRGFVAHVLGKGMLGFRQSARSSWYTDQLLATKIWTGSEMDPLNEGLPIKEWSVRTSDDNELIFPKDLSLDNAQLLSFKSIVYDRSTPSLGVTAIVPIKTVSKDFLKDIVEEHTVVYGDYYLPASTATVINNGYATTSTVLAYMHNLNGTGKDYFVGRPISKLETIQAYADTKQQKEEYAYTNHLLAFRKTYNRNGSGWVQESYTYDLFGNIVEKVLSNSSDSMTQTERTQYDPKGRFVIKKTDNLDLETLITYNDLGQVLTQIDPLGNMLTSVYDGWGKLLSIETNLEGSTTYTYEKMDDKGTKVSKYEPDGMASSVFTNKLGQQVKTRQRGFNKEGSVIIVDDIEITVEGDTNTRISVLTVYDDLGRKIRESEPHRDGNPDKWNTISYDDSVFPGIVTAASFNGKQVTTRQEGRMTIVEERNGYLRSSKKIADPLGNIIISEDKGGTISFSFNAVSDQISAQYGDNIVRTDYDVWGRRSLFEDPSNGVYRYEYNGLGQVAKEISPKGYKEYRYNAKGQLVEQIEKSIQQGLTDKTINYRYDGKGLLVEQAGTSGGEQFKTTFIYDSYGRLLENREESYGRIYMQQDIEYDDKSRVVSYAKSLESNAVQTVARIQHIYDAWSGILSKIINADTGLELWRIQESNASGQVLRSRLGASRVSNAYNEHNLLTEISHQSNAGQILHQKYTFDAIRNELKDRVRTGNIALTENFSYDNNNRLIEWTNPATGALSANSYDIQGRIVDIDNVGTVRFDNTGQQYRPSKVNLNTAGKQQYSNDLIQEIDYNENNDPLQIKGKQGNVTFDYGLGPMRQRVFYSKTATISKKEKQAATAQEAGFTKFYSADGSFEVLRNNTTGQEKHILFIGGSPYESNIVYLKDYSESSGSYRFLHKDYLGSILAISDVAGALVEERHFDAWGNLTHGVMELMDRGYTSHEHFDMVGIIHMNGRLYDPNLRRFLNADAHIQDMFNTQNYNKYGYVLNNPLMYNDPNGEFFLAFLGAAALIKAIFIGAAIGLAAYTVSLAVTGNIGMWNLGGAMKATFFGAVSGAVAFGIGSIFSNATANFGNALMQAGAHGLSQGVLGLVQGQNFLSSAVSGLLGSLGAYGWGKAVEAVGLEQFSQSVYGTIGFGALSGGIGAELSGGNFWRGAITGGFVAGLNHVMHRIAEKPKKDLTKEFNKTLKKTKEFFASRKRDYDNRLLSLAERNAEPQEFMALAREQLMEFFNLVKTGAEYDLKINKKSPFSLKKLEDVQAIYNGEMFDVADFGNYNFGVAAKAYGYSLDFVRKAAGAYQIYSGTSELKGIFTYFDDPRDYWMIGRGYRHFK</sequence>
<dbReference type="RefSeq" id="WP_346083816.1">
    <property type="nucleotide sequence ID" value="NZ_BAAAZK010000002.1"/>
</dbReference>
<name>A0ABP7ZQU1_9SPHI</name>
<feature type="domain" description="Bacterial toxin 44" evidence="5">
    <location>
        <begin position="2150"/>
        <end position="2249"/>
    </location>
</feature>
<dbReference type="InterPro" id="IPR003284">
    <property type="entry name" value="Sal_SpvB"/>
</dbReference>
<keyword evidence="2" id="KW-0964">Secreted</keyword>
<dbReference type="InterPro" id="IPR050708">
    <property type="entry name" value="T6SS_VgrG/RHS"/>
</dbReference>
<dbReference type="InterPro" id="IPR006530">
    <property type="entry name" value="YD"/>
</dbReference>
<evidence type="ECO:0000256" key="2">
    <source>
        <dbReference type="ARBA" id="ARBA00022525"/>
    </source>
</evidence>
<dbReference type="SUPFAM" id="SSF69318">
    <property type="entry name" value="Integrin alpha N-terminal domain"/>
    <property type="match status" value="1"/>
</dbReference>
<keyword evidence="7" id="KW-1185">Reference proteome</keyword>
<dbReference type="NCBIfam" id="TIGR01643">
    <property type="entry name" value="YD_repeat_2x"/>
    <property type="match status" value="1"/>
</dbReference>
<evidence type="ECO:0000256" key="3">
    <source>
        <dbReference type="ARBA" id="ARBA00023026"/>
    </source>
</evidence>
<dbReference type="PANTHER" id="PTHR32305">
    <property type="match status" value="1"/>
</dbReference>
<dbReference type="InterPro" id="IPR022385">
    <property type="entry name" value="Rhs_assc_core"/>
</dbReference>
<dbReference type="Pfam" id="PF03534">
    <property type="entry name" value="SpvB"/>
    <property type="match status" value="1"/>
</dbReference>
<keyword evidence="4" id="KW-0472">Membrane</keyword>
<comment type="subcellular location">
    <subcellularLocation>
        <location evidence="1">Secreted</location>
    </subcellularLocation>
</comment>
<proteinExistence type="predicted"/>
<dbReference type="InterPro" id="IPR028946">
    <property type="entry name" value="Ntox44"/>
</dbReference>
<dbReference type="NCBIfam" id="TIGR03696">
    <property type="entry name" value="Rhs_assc_core"/>
    <property type="match status" value="1"/>
</dbReference>
<evidence type="ECO:0000256" key="1">
    <source>
        <dbReference type="ARBA" id="ARBA00004613"/>
    </source>
</evidence>
<dbReference type="InterPro" id="IPR028994">
    <property type="entry name" value="Integrin_alpha_N"/>
</dbReference>
<comment type="caution">
    <text evidence="6">The sequence shown here is derived from an EMBL/GenBank/DDBJ whole genome shotgun (WGS) entry which is preliminary data.</text>
</comment>
<accession>A0ABP7ZQU1</accession>
<dbReference type="EMBL" id="BAAAZK010000002">
    <property type="protein sequence ID" value="GAA4168232.1"/>
    <property type="molecule type" value="Genomic_DNA"/>
</dbReference>
<feature type="transmembrane region" description="Helical" evidence="4">
    <location>
        <begin position="1921"/>
        <end position="1946"/>
    </location>
</feature>
<dbReference type="Gene3D" id="2.180.10.10">
    <property type="entry name" value="RHS repeat-associated core"/>
    <property type="match status" value="1"/>
</dbReference>
<dbReference type="Proteomes" id="UP001500167">
    <property type="component" value="Unassembled WGS sequence"/>
</dbReference>
<feature type="transmembrane region" description="Helical" evidence="4">
    <location>
        <begin position="1967"/>
        <end position="1985"/>
    </location>
</feature>
<reference evidence="7" key="1">
    <citation type="journal article" date="2019" name="Int. J. Syst. Evol. Microbiol.">
        <title>The Global Catalogue of Microorganisms (GCM) 10K type strain sequencing project: providing services to taxonomists for standard genome sequencing and annotation.</title>
        <authorList>
            <consortium name="The Broad Institute Genomics Platform"/>
            <consortium name="The Broad Institute Genome Sequencing Center for Infectious Disease"/>
            <person name="Wu L."/>
            <person name="Ma J."/>
        </authorList>
    </citation>
    <scope>NUCLEOTIDE SEQUENCE [LARGE SCALE GENOMIC DNA]</scope>
    <source>
        <strain evidence="7">JCM 16722</strain>
    </source>
</reference>
<evidence type="ECO:0000256" key="4">
    <source>
        <dbReference type="SAM" id="Phobius"/>
    </source>
</evidence>
<protein>
    <recommendedName>
        <fullName evidence="5">Bacterial toxin 44 domain-containing protein</fullName>
    </recommendedName>
</protein>
<dbReference type="PANTHER" id="PTHR32305:SF15">
    <property type="entry name" value="PROTEIN RHSA-RELATED"/>
    <property type="match status" value="1"/>
</dbReference>
<evidence type="ECO:0000313" key="7">
    <source>
        <dbReference type="Proteomes" id="UP001500167"/>
    </source>
</evidence>
<gene>
    <name evidence="6" type="ORF">GCM10022218_02770</name>
</gene>
<keyword evidence="4" id="KW-1133">Transmembrane helix</keyword>
<keyword evidence="3" id="KW-0843">Virulence</keyword>
<evidence type="ECO:0000313" key="6">
    <source>
        <dbReference type="EMBL" id="GAA4168232.1"/>
    </source>
</evidence>
<evidence type="ECO:0000259" key="5">
    <source>
        <dbReference type="Pfam" id="PF15607"/>
    </source>
</evidence>